<dbReference type="AlphaFoldDB" id="A0A6M3KBT8"/>
<dbReference type="InterPro" id="IPR001305">
    <property type="entry name" value="HSP_DnaJ_Cys-rich_dom"/>
</dbReference>
<gene>
    <name evidence="2" type="ORF">MM415A00911_0009</name>
    <name evidence="1" type="ORF">MM415B01504_0009</name>
</gene>
<dbReference type="EMBL" id="MT141307">
    <property type="protein sequence ID" value="QJA58077.1"/>
    <property type="molecule type" value="Genomic_DNA"/>
</dbReference>
<dbReference type="EMBL" id="MT142378">
    <property type="protein sequence ID" value="QJA79367.1"/>
    <property type="molecule type" value="Genomic_DNA"/>
</dbReference>
<evidence type="ECO:0000313" key="2">
    <source>
        <dbReference type="EMBL" id="QJA79367.1"/>
    </source>
</evidence>
<sequence length="215" mass="23000">MTPSTDDSPIDLRPFCAPVPSAWIDATQPWTEAGWRYASNGTIAIRVRTDEPDSEHVARLVDHISNLPEWAHCDVADQAPLPPIGVLLPVVCPHCRGERHGPIKCRRCRGGGSTDCPTCGAPRVCPVCDGEGEITSDRPCPKCRGDGVLSGTQAGLTSFDGAPDLGLRHKQRLLLDTLPGLRWTLSESGHIACRFAGGQAIAALESIGLILDRPD</sequence>
<dbReference type="InterPro" id="IPR036410">
    <property type="entry name" value="HSP_DnaJ_Cys-rich_dom_sf"/>
</dbReference>
<dbReference type="GO" id="GO:0051082">
    <property type="term" value="F:unfolded protein binding"/>
    <property type="evidence" value="ECO:0007669"/>
    <property type="project" value="InterPro"/>
</dbReference>
<dbReference type="Gene3D" id="6.20.20.10">
    <property type="match status" value="1"/>
</dbReference>
<organism evidence="2">
    <name type="scientific">viral metagenome</name>
    <dbReference type="NCBI Taxonomy" id="1070528"/>
    <lineage>
        <taxon>unclassified sequences</taxon>
        <taxon>metagenomes</taxon>
        <taxon>organismal metagenomes</taxon>
    </lineage>
</organism>
<dbReference type="CDD" id="cd10719">
    <property type="entry name" value="DnaJ_zf"/>
    <property type="match status" value="1"/>
</dbReference>
<reference evidence="2" key="1">
    <citation type="submission" date="2020-03" db="EMBL/GenBank/DDBJ databases">
        <title>The deep terrestrial virosphere.</title>
        <authorList>
            <person name="Holmfeldt K."/>
            <person name="Nilsson E."/>
            <person name="Simone D."/>
            <person name="Lopez-Fernandez M."/>
            <person name="Wu X."/>
            <person name="de Brujin I."/>
            <person name="Lundin D."/>
            <person name="Andersson A."/>
            <person name="Bertilsson S."/>
            <person name="Dopson M."/>
        </authorList>
    </citation>
    <scope>NUCLEOTIDE SEQUENCE</scope>
    <source>
        <strain evidence="2">MM415A00911</strain>
        <strain evidence="1">MM415B01504</strain>
    </source>
</reference>
<dbReference type="GO" id="GO:0031072">
    <property type="term" value="F:heat shock protein binding"/>
    <property type="evidence" value="ECO:0007669"/>
    <property type="project" value="InterPro"/>
</dbReference>
<proteinExistence type="predicted"/>
<dbReference type="SUPFAM" id="SSF57938">
    <property type="entry name" value="DnaJ/Hsp40 cysteine-rich domain"/>
    <property type="match status" value="1"/>
</dbReference>
<evidence type="ECO:0000313" key="1">
    <source>
        <dbReference type="EMBL" id="QJA58077.1"/>
    </source>
</evidence>
<name>A0A6M3KBT8_9ZZZZ</name>
<protein>
    <submittedName>
        <fullName evidence="2">Putative chaperone</fullName>
    </submittedName>
</protein>
<accession>A0A6M3KBT8</accession>